<keyword evidence="1" id="KW-0472">Membrane</keyword>
<feature type="transmembrane region" description="Helical" evidence="1">
    <location>
        <begin position="6"/>
        <end position="26"/>
    </location>
</feature>
<proteinExistence type="predicted"/>
<organism evidence="2">
    <name type="scientific">Klebsiella pneumoniae</name>
    <dbReference type="NCBI Taxonomy" id="573"/>
    <lineage>
        <taxon>Bacteria</taxon>
        <taxon>Pseudomonadati</taxon>
        <taxon>Pseudomonadota</taxon>
        <taxon>Gammaproteobacteria</taxon>
        <taxon>Enterobacterales</taxon>
        <taxon>Enterobacteriaceae</taxon>
        <taxon>Klebsiella/Raoultella group</taxon>
        <taxon>Klebsiella</taxon>
        <taxon>Klebsiella pneumoniae complex</taxon>
    </lineage>
</organism>
<reference evidence="2" key="1">
    <citation type="submission" date="2019-01" db="EMBL/GenBank/DDBJ databases">
        <authorList>
            <person name="Lista F."/>
            <person name="Anselmo A."/>
        </authorList>
    </citation>
    <scope>NUCLEOTIDE SEQUENCE</scope>
    <source>
        <strain evidence="2">13S</strain>
    </source>
</reference>
<accession>A0A483ISR1</accession>
<sequence length="171" mass="19310">MSENPADYIAISISIAALIVSGYSAIQYRKANSIAKKALGKTDSAINIQQSALKLQEAALENQITNSIGMASKEIREAVLALSNVTTESSNYDIFQKNFRSAQEAWLNAHDQACMSYREGKLNKETFKKTYLVPIRNIYEDKDFQHFFSPADTSNYPSIIHVYREWVTSQR</sequence>
<dbReference type="AlphaFoldDB" id="A0A483ISR1"/>
<evidence type="ECO:0000256" key="1">
    <source>
        <dbReference type="SAM" id="Phobius"/>
    </source>
</evidence>
<keyword evidence="1" id="KW-0812">Transmembrane</keyword>
<comment type="caution">
    <text evidence="2">The sequence shown here is derived from an EMBL/GenBank/DDBJ whole genome shotgun (WGS) entry which is preliminary data.</text>
</comment>
<dbReference type="RefSeq" id="WP_048255563.1">
    <property type="nucleotide sequence ID" value="NZ_CABGYJ010000014.1"/>
</dbReference>
<name>A0A483ISR1_KLEPN</name>
<dbReference type="EMBL" id="SDCJ01000016">
    <property type="protein sequence ID" value="TCX36563.1"/>
    <property type="molecule type" value="Genomic_DNA"/>
</dbReference>
<gene>
    <name evidence="2" type="ORF">ETE75_20050</name>
</gene>
<protein>
    <submittedName>
        <fullName evidence="2">Uncharacterized protein</fullName>
    </submittedName>
</protein>
<keyword evidence="1" id="KW-1133">Transmembrane helix</keyword>
<evidence type="ECO:0000313" key="2">
    <source>
        <dbReference type="EMBL" id="TCX36563.1"/>
    </source>
</evidence>